<dbReference type="AlphaFoldDB" id="A0A6I5A1X7"/>
<dbReference type="PANTHER" id="PTHR43652">
    <property type="entry name" value="BASIC AMINO ACID ANTIPORTER YFCC-RELATED"/>
    <property type="match status" value="1"/>
</dbReference>
<keyword evidence="2" id="KW-1003">Cell membrane</keyword>
<feature type="transmembrane region" description="Helical" evidence="6">
    <location>
        <begin position="385"/>
        <end position="406"/>
    </location>
</feature>
<keyword evidence="5 6" id="KW-0472">Membrane</keyword>
<dbReference type="Pfam" id="PF03606">
    <property type="entry name" value="DcuC"/>
    <property type="match status" value="1"/>
</dbReference>
<feature type="transmembrane region" description="Helical" evidence="6">
    <location>
        <begin position="76"/>
        <end position="101"/>
    </location>
</feature>
<evidence type="ECO:0000256" key="2">
    <source>
        <dbReference type="ARBA" id="ARBA00022475"/>
    </source>
</evidence>
<name>A0A6I5A1X7_9BACI</name>
<feature type="transmembrane region" description="Helical" evidence="6">
    <location>
        <begin position="473"/>
        <end position="492"/>
    </location>
</feature>
<dbReference type="InterPro" id="IPR051679">
    <property type="entry name" value="DASS-Related_Transporters"/>
</dbReference>
<organism evidence="7 8">
    <name type="scientific">Pontibacillus yanchengensis</name>
    <dbReference type="NCBI Taxonomy" id="462910"/>
    <lineage>
        <taxon>Bacteria</taxon>
        <taxon>Bacillati</taxon>
        <taxon>Bacillota</taxon>
        <taxon>Bacilli</taxon>
        <taxon>Bacillales</taxon>
        <taxon>Bacillaceae</taxon>
        <taxon>Pontibacillus</taxon>
    </lineage>
</organism>
<dbReference type="EMBL" id="WMEQ01000009">
    <property type="protein sequence ID" value="MYL34482.1"/>
    <property type="molecule type" value="Genomic_DNA"/>
</dbReference>
<keyword evidence="4 6" id="KW-1133">Transmembrane helix</keyword>
<dbReference type="InterPro" id="IPR018385">
    <property type="entry name" value="C4_dicarb_anaerob_car-like"/>
</dbReference>
<dbReference type="Proteomes" id="UP000468638">
    <property type="component" value="Unassembled WGS sequence"/>
</dbReference>
<evidence type="ECO:0000313" key="8">
    <source>
        <dbReference type="Proteomes" id="UP000468638"/>
    </source>
</evidence>
<accession>A0A6I5A1X7</accession>
<reference evidence="7 8" key="1">
    <citation type="submission" date="2019-11" db="EMBL/GenBank/DDBJ databases">
        <title>Genome sequences of 17 halophilic strains isolated from different environments.</title>
        <authorList>
            <person name="Furrow R.E."/>
        </authorList>
    </citation>
    <scope>NUCLEOTIDE SEQUENCE [LARGE SCALE GENOMIC DNA]</scope>
    <source>
        <strain evidence="7 8">22514_16_FS</strain>
    </source>
</reference>
<protein>
    <submittedName>
        <fullName evidence="7">YfcC family protein</fullName>
    </submittedName>
</protein>
<comment type="subcellular location">
    <subcellularLocation>
        <location evidence="1">Cell membrane</location>
        <topology evidence="1">Multi-pass membrane protein</topology>
    </subcellularLocation>
</comment>
<evidence type="ECO:0000256" key="5">
    <source>
        <dbReference type="ARBA" id="ARBA00023136"/>
    </source>
</evidence>
<feature type="transmembrane region" description="Helical" evidence="6">
    <location>
        <begin position="113"/>
        <end position="132"/>
    </location>
</feature>
<dbReference type="PANTHER" id="PTHR43652:SF6">
    <property type="entry name" value="ARGININE REPRESSOR"/>
    <property type="match status" value="1"/>
</dbReference>
<feature type="transmembrane region" description="Helical" evidence="6">
    <location>
        <begin position="193"/>
        <end position="212"/>
    </location>
</feature>
<feature type="transmembrane region" description="Helical" evidence="6">
    <location>
        <begin position="348"/>
        <end position="365"/>
    </location>
</feature>
<evidence type="ECO:0000256" key="1">
    <source>
        <dbReference type="ARBA" id="ARBA00004651"/>
    </source>
</evidence>
<gene>
    <name evidence="7" type="ORF">GLW05_12865</name>
</gene>
<comment type="caution">
    <text evidence="7">The sequence shown here is derived from an EMBL/GenBank/DDBJ whole genome shotgun (WGS) entry which is preliminary data.</text>
</comment>
<dbReference type="OrthoDB" id="255482at2"/>
<feature type="transmembrane region" description="Helical" evidence="6">
    <location>
        <begin position="256"/>
        <end position="277"/>
    </location>
</feature>
<evidence type="ECO:0000313" key="7">
    <source>
        <dbReference type="EMBL" id="MYL34482.1"/>
    </source>
</evidence>
<keyword evidence="3 6" id="KW-0812">Transmembrane</keyword>
<feature type="transmembrane region" description="Helical" evidence="6">
    <location>
        <begin position="310"/>
        <end position="328"/>
    </location>
</feature>
<evidence type="ECO:0000256" key="4">
    <source>
        <dbReference type="ARBA" id="ARBA00022989"/>
    </source>
</evidence>
<evidence type="ECO:0000256" key="3">
    <source>
        <dbReference type="ARBA" id="ARBA00022692"/>
    </source>
</evidence>
<evidence type="ECO:0000256" key="6">
    <source>
        <dbReference type="SAM" id="Phobius"/>
    </source>
</evidence>
<proteinExistence type="predicted"/>
<feature type="transmembrane region" description="Helical" evidence="6">
    <location>
        <begin position="138"/>
        <end position="161"/>
    </location>
</feature>
<dbReference type="GO" id="GO:0005886">
    <property type="term" value="C:plasma membrane"/>
    <property type="evidence" value="ECO:0007669"/>
    <property type="project" value="UniProtKB-SubCell"/>
</dbReference>
<sequence length="493" mass="53025">MKKFKMPTAFTILFLIIIAVAVMTWIVPAGQYDYVDPEASTLEPIPGTYSSAEQNPQGLWEVLYAPIKGFFDAQDIALFVIVIGGFLGVVMKTGAIDAGIGHVVRKLEGRERVMIPILMILFALGGTTYGMAEETIAFYPLIIPIIIAAGYDALTAVLIIAVGAGVGVLGSTVNPFATGIASGFAGVSIGDGIIVRVLILVISLAIAIFYVMRYADKVKNEPSKSLVSHLAIQHKEDFLKGNDTIEVVELTKRRKVVLWIFGLTFFIMILGVIPWAWKFNITLFEDINNAILGIPGVGSVLGNILPLGDWWFGELALLFLVASIIIGLIYKMPEEELTGSFVDGAKDLLGVALIIGVSRGITVVMNDGGMSATVLHWGENLLAELGPITFANISFLFFLPLSFLVPSTSGLATLSMPIMAPLADFAGVDRAIVITAYQSASGIINLITPTSAVIMGALAIARVPYDIYFKFMWKLLIVLTLLVMAVLSITVFV</sequence>
<feature type="transmembrane region" description="Helical" evidence="6">
    <location>
        <begin position="168"/>
        <end position="187"/>
    </location>
</feature>
<dbReference type="RefSeq" id="WP_160849103.1">
    <property type="nucleotide sequence ID" value="NZ_WMEQ01000009.1"/>
</dbReference>
<feature type="transmembrane region" description="Helical" evidence="6">
    <location>
        <begin position="443"/>
        <end position="461"/>
    </location>
</feature>